<dbReference type="SMART" id="SM00225">
    <property type="entry name" value="BTB"/>
    <property type="match status" value="1"/>
</dbReference>
<dbReference type="GO" id="GO:0000977">
    <property type="term" value="F:RNA polymerase II transcription regulatory region sequence-specific DNA binding"/>
    <property type="evidence" value="ECO:0000318"/>
    <property type="project" value="GO_Central"/>
</dbReference>
<organism evidence="12 13">
    <name type="scientific">Helobdella robusta</name>
    <name type="common">Californian leech</name>
    <dbReference type="NCBI Taxonomy" id="6412"/>
    <lineage>
        <taxon>Eukaryota</taxon>
        <taxon>Metazoa</taxon>
        <taxon>Spiralia</taxon>
        <taxon>Lophotrochozoa</taxon>
        <taxon>Annelida</taxon>
        <taxon>Clitellata</taxon>
        <taxon>Hirudinea</taxon>
        <taxon>Rhynchobdellida</taxon>
        <taxon>Glossiphoniidae</taxon>
        <taxon>Helobdella</taxon>
    </lineage>
</organism>
<evidence type="ECO:0000256" key="6">
    <source>
        <dbReference type="ARBA" id="ARBA00023125"/>
    </source>
</evidence>
<dbReference type="EMBL" id="KB097572">
    <property type="protein sequence ID" value="ESN94118.1"/>
    <property type="molecule type" value="Genomic_DNA"/>
</dbReference>
<dbReference type="FunFam" id="3.30.160.60:FF:002343">
    <property type="entry name" value="Zinc finger protein 33A"/>
    <property type="match status" value="1"/>
</dbReference>
<keyword evidence="7" id="KW-0539">Nucleus</keyword>
<dbReference type="InParanoid" id="T1EDD9"/>
<feature type="domain" description="C2H2-type" evidence="10">
    <location>
        <begin position="266"/>
        <end position="289"/>
    </location>
</feature>
<dbReference type="FunFam" id="3.30.160.60:FF:000478">
    <property type="entry name" value="Zinc finger protein 133"/>
    <property type="match status" value="1"/>
</dbReference>
<dbReference type="OrthoDB" id="3437960at2759"/>
<evidence type="ECO:0008006" key="14">
    <source>
        <dbReference type="Google" id="ProtNLM"/>
    </source>
</evidence>
<accession>T1EDD9</accession>
<dbReference type="FunCoup" id="T1EDD9">
    <property type="interactions" value="693"/>
</dbReference>
<protein>
    <recommendedName>
        <fullName evidence="14">BTB domain-containing protein</fullName>
    </recommendedName>
</protein>
<sequence>MDISEHFLKIMTTSFALRRKGFLCDTVLMAGTKHVKAHSVILASASPFFQSVFKQYQQPEMYYIRLPGIEPEMLQIVVDYIYSGKLILPYQNEKEVKLPPTLFDSFQLFGIDLTSKGEFVVDYRREDEMEDEPENTELIVDSLAIDELMGDVDKNELFQTDHQANGIDGAKEKVTEVKLVSEEAAAREDSNSTSPVNEAGKKLWLCQTCQKTFTKKSTYDHHMQKHVEETKPNLCELCGLAITGKAEMQQHLAVAHAKNPRSSEWHLCNECGKTFSKESTLISHVVKVHKRGAGASSMINSRIENEREVFVCEFCNKQYASRTSIKLHTVMAHSDSKPFQCHECGKGFAFKSQMISHTRMHTGERPFECQTCGKTFSAMLNLVQHNRIHTGERPFECSYCGNRFSQRSHLQTHVRTHTGEKPYVCHLCSKSYKNRLDLRIHCLRIHQINIKLREPNQLNNPSKMLKHR</sequence>
<keyword evidence="6" id="KW-0238">DNA-binding</keyword>
<dbReference type="FunFam" id="3.30.160.60:FF:000176">
    <property type="entry name" value="zinc finger protein 70"/>
    <property type="match status" value="1"/>
</dbReference>
<dbReference type="HOGENOM" id="CLU_584336_0_0_1"/>
<dbReference type="PROSITE" id="PS50157">
    <property type="entry name" value="ZINC_FINGER_C2H2_2"/>
    <property type="match status" value="7"/>
</dbReference>
<dbReference type="eggNOG" id="KOG1721">
    <property type="taxonomic scope" value="Eukaryota"/>
</dbReference>
<gene>
    <name evidence="12" type="primary">20194591</name>
    <name evidence="11" type="ORF">HELRODRAFT_103045</name>
</gene>
<comment type="subcellular location">
    <subcellularLocation>
        <location evidence="1">Nucleus</location>
    </subcellularLocation>
</comment>
<dbReference type="PROSITE" id="PS00028">
    <property type="entry name" value="ZINC_FINGER_C2H2_1"/>
    <property type="match status" value="7"/>
</dbReference>
<dbReference type="GO" id="GO:0006357">
    <property type="term" value="P:regulation of transcription by RNA polymerase II"/>
    <property type="evidence" value="ECO:0000318"/>
    <property type="project" value="GO_Central"/>
</dbReference>
<evidence type="ECO:0000313" key="13">
    <source>
        <dbReference type="Proteomes" id="UP000015101"/>
    </source>
</evidence>
<dbReference type="GO" id="GO:0008270">
    <property type="term" value="F:zinc ion binding"/>
    <property type="evidence" value="ECO:0007669"/>
    <property type="project" value="UniProtKB-KW"/>
</dbReference>
<reference evidence="11 13" key="2">
    <citation type="journal article" date="2013" name="Nature">
        <title>Insights into bilaterian evolution from three spiralian genomes.</title>
        <authorList>
            <person name="Simakov O."/>
            <person name="Marletaz F."/>
            <person name="Cho S.J."/>
            <person name="Edsinger-Gonzales E."/>
            <person name="Havlak P."/>
            <person name="Hellsten U."/>
            <person name="Kuo D.H."/>
            <person name="Larsson T."/>
            <person name="Lv J."/>
            <person name="Arendt D."/>
            <person name="Savage R."/>
            <person name="Osoegawa K."/>
            <person name="de Jong P."/>
            <person name="Grimwood J."/>
            <person name="Chapman J.A."/>
            <person name="Shapiro H."/>
            <person name="Aerts A."/>
            <person name="Otillar R.P."/>
            <person name="Terry A.Y."/>
            <person name="Boore J.L."/>
            <person name="Grigoriev I.V."/>
            <person name="Lindberg D.R."/>
            <person name="Seaver E.C."/>
            <person name="Weisblat D.A."/>
            <person name="Putnam N.H."/>
            <person name="Rokhsar D.S."/>
        </authorList>
    </citation>
    <scope>NUCLEOTIDE SEQUENCE</scope>
</reference>
<feature type="domain" description="BTB" evidence="9">
    <location>
        <begin position="24"/>
        <end position="90"/>
    </location>
</feature>
<dbReference type="GO" id="GO:0005634">
    <property type="term" value="C:nucleus"/>
    <property type="evidence" value="ECO:0000318"/>
    <property type="project" value="GO_Central"/>
</dbReference>
<dbReference type="RefSeq" id="XP_009027849.1">
    <property type="nucleotide sequence ID" value="XM_009029601.1"/>
</dbReference>
<evidence type="ECO:0000256" key="7">
    <source>
        <dbReference type="ARBA" id="ARBA00023242"/>
    </source>
</evidence>
<reference evidence="13" key="1">
    <citation type="submission" date="2012-12" db="EMBL/GenBank/DDBJ databases">
        <authorList>
            <person name="Hellsten U."/>
            <person name="Grimwood J."/>
            <person name="Chapman J.A."/>
            <person name="Shapiro H."/>
            <person name="Aerts A."/>
            <person name="Otillar R.P."/>
            <person name="Terry A.Y."/>
            <person name="Boore J.L."/>
            <person name="Simakov O."/>
            <person name="Marletaz F."/>
            <person name="Cho S.-J."/>
            <person name="Edsinger-Gonzales E."/>
            <person name="Havlak P."/>
            <person name="Kuo D.-H."/>
            <person name="Larsson T."/>
            <person name="Lv J."/>
            <person name="Arendt D."/>
            <person name="Savage R."/>
            <person name="Osoegawa K."/>
            <person name="de Jong P."/>
            <person name="Lindberg D.R."/>
            <person name="Seaver E.C."/>
            <person name="Weisblat D.A."/>
            <person name="Putnam N.H."/>
            <person name="Grigoriev I.V."/>
            <person name="Rokhsar D.S."/>
        </authorList>
    </citation>
    <scope>NUCLEOTIDE SEQUENCE</scope>
</reference>
<dbReference type="InterPro" id="IPR036236">
    <property type="entry name" value="Znf_C2H2_sf"/>
</dbReference>
<evidence type="ECO:0000313" key="12">
    <source>
        <dbReference type="EnsemblMetazoa" id="HelroP103045"/>
    </source>
</evidence>
<dbReference type="CTD" id="20194591"/>
<feature type="domain" description="C2H2-type" evidence="10">
    <location>
        <begin position="395"/>
        <end position="422"/>
    </location>
</feature>
<dbReference type="PANTHER" id="PTHR24390">
    <property type="entry name" value="ZINC FINGER PROTEIN"/>
    <property type="match status" value="1"/>
</dbReference>
<dbReference type="Gene3D" id="3.30.160.60">
    <property type="entry name" value="Classic Zinc Finger"/>
    <property type="match status" value="6"/>
</dbReference>
<feature type="domain" description="C2H2-type" evidence="10">
    <location>
        <begin position="339"/>
        <end position="366"/>
    </location>
</feature>
<dbReference type="GeneID" id="20194591"/>
<dbReference type="EMBL" id="AMQM01007145">
    <property type="status" value="NOT_ANNOTATED_CDS"/>
    <property type="molecule type" value="Genomic_DNA"/>
</dbReference>
<evidence type="ECO:0000256" key="1">
    <source>
        <dbReference type="ARBA" id="ARBA00004123"/>
    </source>
</evidence>
<evidence type="ECO:0000259" key="10">
    <source>
        <dbReference type="PROSITE" id="PS50157"/>
    </source>
</evidence>
<dbReference type="SUPFAM" id="SSF54695">
    <property type="entry name" value="POZ domain"/>
    <property type="match status" value="1"/>
</dbReference>
<dbReference type="AlphaFoldDB" id="T1EDD9"/>
<keyword evidence="2" id="KW-0479">Metal-binding</keyword>
<dbReference type="EnsemblMetazoa" id="HelroT103045">
    <property type="protein sequence ID" value="HelroP103045"/>
    <property type="gene ID" value="HelroG103045"/>
</dbReference>
<dbReference type="Gene3D" id="3.30.710.10">
    <property type="entry name" value="Potassium Channel Kv1.1, Chain A"/>
    <property type="match status" value="1"/>
</dbReference>
<keyword evidence="13" id="KW-1185">Reference proteome</keyword>
<keyword evidence="4 8" id="KW-0863">Zinc-finger</keyword>
<dbReference type="GO" id="GO:0000981">
    <property type="term" value="F:DNA-binding transcription factor activity, RNA polymerase II-specific"/>
    <property type="evidence" value="ECO:0000318"/>
    <property type="project" value="GO_Central"/>
</dbReference>
<evidence type="ECO:0000256" key="5">
    <source>
        <dbReference type="ARBA" id="ARBA00022833"/>
    </source>
</evidence>
<evidence type="ECO:0000259" key="9">
    <source>
        <dbReference type="PROSITE" id="PS50097"/>
    </source>
</evidence>
<evidence type="ECO:0000256" key="2">
    <source>
        <dbReference type="ARBA" id="ARBA00022723"/>
    </source>
</evidence>
<dbReference type="Pfam" id="PF00651">
    <property type="entry name" value="BTB"/>
    <property type="match status" value="1"/>
</dbReference>
<evidence type="ECO:0000256" key="4">
    <source>
        <dbReference type="ARBA" id="ARBA00022771"/>
    </source>
</evidence>
<dbReference type="OMA" id="RIHQINI"/>
<dbReference type="InterPro" id="IPR000210">
    <property type="entry name" value="BTB/POZ_dom"/>
</dbReference>
<dbReference type="STRING" id="6412.T1EDD9"/>
<name>T1EDD9_HELRO</name>
<feature type="domain" description="C2H2-type" evidence="10">
    <location>
        <begin position="423"/>
        <end position="446"/>
    </location>
</feature>
<evidence type="ECO:0000256" key="8">
    <source>
        <dbReference type="PROSITE-ProRule" id="PRU00042"/>
    </source>
</evidence>
<dbReference type="SUPFAM" id="SSF57667">
    <property type="entry name" value="beta-beta-alpha zinc fingers"/>
    <property type="match status" value="4"/>
</dbReference>
<dbReference type="SMART" id="SM00355">
    <property type="entry name" value="ZnF_C2H2"/>
    <property type="match status" value="8"/>
</dbReference>
<reference evidence="12" key="3">
    <citation type="submission" date="2015-06" db="UniProtKB">
        <authorList>
            <consortium name="EnsemblMetazoa"/>
        </authorList>
    </citation>
    <scope>IDENTIFICATION</scope>
</reference>
<dbReference type="KEGG" id="hro:HELRODRAFT_103045"/>
<dbReference type="Pfam" id="PF12874">
    <property type="entry name" value="zf-met"/>
    <property type="match status" value="1"/>
</dbReference>
<dbReference type="InterPro" id="IPR013087">
    <property type="entry name" value="Znf_C2H2_type"/>
</dbReference>
<evidence type="ECO:0000313" key="11">
    <source>
        <dbReference type="EMBL" id="ESN94118.1"/>
    </source>
</evidence>
<feature type="domain" description="C2H2-type" evidence="10">
    <location>
        <begin position="204"/>
        <end position="231"/>
    </location>
</feature>
<dbReference type="InterPro" id="IPR011333">
    <property type="entry name" value="SKP1/BTB/POZ_sf"/>
</dbReference>
<dbReference type="FunFam" id="3.30.160.60:FF:000295">
    <property type="entry name" value="zinc finger protein 19"/>
    <property type="match status" value="1"/>
</dbReference>
<evidence type="ECO:0000256" key="3">
    <source>
        <dbReference type="ARBA" id="ARBA00022737"/>
    </source>
</evidence>
<dbReference type="PANTHER" id="PTHR24390:SF159">
    <property type="entry name" value="GROWTH FACTOR INDEPENDENT 1 TRANSCRIPTIONAL REPRESSOR"/>
    <property type="match status" value="1"/>
</dbReference>
<dbReference type="Proteomes" id="UP000015101">
    <property type="component" value="Unassembled WGS sequence"/>
</dbReference>
<proteinExistence type="predicted"/>
<feature type="domain" description="C2H2-type" evidence="10">
    <location>
        <begin position="367"/>
        <end position="394"/>
    </location>
</feature>
<dbReference type="Pfam" id="PF00096">
    <property type="entry name" value="zf-C2H2"/>
    <property type="match status" value="4"/>
</dbReference>
<dbReference type="PROSITE" id="PS50097">
    <property type="entry name" value="BTB"/>
    <property type="match status" value="1"/>
</dbReference>
<feature type="domain" description="C2H2-type" evidence="10">
    <location>
        <begin position="310"/>
        <end position="338"/>
    </location>
</feature>
<keyword evidence="5" id="KW-0862">Zinc</keyword>
<keyword evidence="3" id="KW-0677">Repeat</keyword>